<gene>
    <name evidence="3" type="ORF">HW555_002892</name>
</gene>
<name>A0A835GP37_SPOEX</name>
<feature type="signal peptide" evidence="2">
    <location>
        <begin position="1"/>
        <end position="25"/>
    </location>
</feature>
<feature type="region of interest" description="Disordered" evidence="1">
    <location>
        <begin position="482"/>
        <end position="548"/>
    </location>
</feature>
<organism evidence="3 4">
    <name type="scientific">Spodoptera exigua</name>
    <name type="common">Beet armyworm</name>
    <name type="synonym">Noctua fulgens</name>
    <dbReference type="NCBI Taxonomy" id="7107"/>
    <lineage>
        <taxon>Eukaryota</taxon>
        <taxon>Metazoa</taxon>
        <taxon>Ecdysozoa</taxon>
        <taxon>Arthropoda</taxon>
        <taxon>Hexapoda</taxon>
        <taxon>Insecta</taxon>
        <taxon>Pterygota</taxon>
        <taxon>Neoptera</taxon>
        <taxon>Endopterygota</taxon>
        <taxon>Lepidoptera</taxon>
        <taxon>Glossata</taxon>
        <taxon>Ditrysia</taxon>
        <taxon>Noctuoidea</taxon>
        <taxon>Noctuidae</taxon>
        <taxon>Amphipyrinae</taxon>
        <taxon>Spodoptera</taxon>
    </lineage>
</organism>
<keyword evidence="2" id="KW-0732">Signal</keyword>
<evidence type="ECO:0000256" key="1">
    <source>
        <dbReference type="SAM" id="MobiDB-lite"/>
    </source>
</evidence>
<reference evidence="3" key="1">
    <citation type="submission" date="2020-08" db="EMBL/GenBank/DDBJ databases">
        <title>Spodoptera exigua strain:BAW_Kor-Di-RS1 Genome sequencing and assembly.</title>
        <authorList>
            <person name="Kim J."/>
            <person name="Nam H.Y."/>
            <person name="Kwon M."/>
            <person name="Choi J.H."/>
            <person name="Cho S.R."/>
            <person name="Kim G.-H."/>
        </authorList>
    </citation>
    <scope>NUCLEOTIDE SEQUENCE</scope>
    <source>
        <strain evidence="3">BAW_Kor-Di-RS1</strain>
        <tissue evidence="3">Whole-body</tissue>
    </source>
</reference>
<keyword evidence="4" id="KW-1185">Reference proteome</keyword>
<accession>A0A835GP37</accession>
<comment type="caution">
    <text evidence="3">The sequence shown here is derived from an EMBL/GenBank/DDBJ whole genome shotgun (WGS) entry which is preliminary data.</text>
</comment>
<dbReference type="EMBL" id="JACKWZ010000026">
    <property type="protein sequence ID" value="KAF9421180.1"/>
    <property type="molecule type" value="Genomic_DNA"/>
</dbReference>
<dbReference type="Proteomes" id="UP000648187">
    <property type="component" value="Unassembled WGS sequence"/>
</dbReference>
<evidence type="ECO:0000313" key="3">
    <source>
        <dbReference type="EMBL" id="KAF9421180.1"/>
    </source>
</evidence>
<evidence type="ECO:0000256" key="2">
    <source>
        <dbReference type="SAM" id="SignalP"/>
    </source>
</evidence>
<protein>
    <submittedName>
        <fullName evidence="3">Uncharacterized protein</fullName>
    </submittedName>
</protein>
<evidence type="ECO:0000313" key="4">
    <source>
        <dbReference type="Proteomes" id="UP000648187"/>
    </source>
</evidence>
<sequence length="548" mass="62628">MHARMLDMFSVLFLIVSLSAFQANSETIESAIYKYYKSDGVQQLRKDWELYRKSMEHAIATNLKETMGLVGVNVYMKNPILTLAKGYCHDDNQIRLIVKNLKLQEIPRFWMPEVQFSLASNVLKLQTGLSKVIVNADYTLMRNKTRIIYDKRQQDFANWSPFLYQQVQNNGKVALVMDDCILSGFFITTLSGNSVNLGYNHFKLIKCVINVEIYHTGDESPPVIAKYQPQRDDEWSLGLKDLVLKPIVEDLHGKLQAAMYSFVNTSSLFGDKLQGYIDEQRKIFAETATFLTYIHRNLNKITIDRKKTLIPLNDHRVFWDDGKSEFALSAKKSVGQTVIFKEMVLFGLDTMYAAHSGGPYKMDTIMIAEEMRFSTLQVKGFFELVKGMKLDRFSFAAVINDLAVDLQMDVRLDENKNRKMSLLNGCSYKTLRVTGYREMILTLPSYKHESIESLIYGHLLSELPIAIRIHLKAILREALRPTTTTTTPAPRSMEKENQSGAMPPAECSEDDDFKEENTKQIVKFKNASQEAVQRNGTGTPTAKKDRTN</sequence>
<proteinExistence type="predicted"/>
<dbReference type="AlphaFoldDB" id="A0A835GP37"/>
<feature type="chain" id="PRO_5032653666" evidence="2">
    <location>
        <begin position="26"/>
        <end position="548"/>
    </location>
</feature>
<feature type="compositionally biased region" description="Polar residues" evidence="1">
    <location>
        <begin position="526"/>
        <end position="540"/>
    </location>
</feature>